<dbReference type="GeneID" id="104766250"/>
<dbReference type="SUPFAM" id="SSF54928">
    <property type="entry name" value="RNA-binding domain, RBD"/>
    <property type="match status" value="2"/>
</dbReference>
<keyword evidence="2" id="KW-1185">Reference proteome</keyword>
<dbReference type="InterPro" id="IPR012677">
    <property type="entry name" value="Nucleotide-bd_a/b_plait_sf"/>
</dbReference>
<dbReference type="PANTHER" id="PTHR34568:SF5">
    <property type="entry name" value="RNA-BINDING (RRM_RBD_RNP MOTIFS) FAMILY PROTEIN"/>
    <property type="match status" value="1"/>
</dbReference>
<feature type="compositionally biased region" description="Polar residues" evidence="1">
    <location>
        <begin position="266"/>
        <end position="277"/>
    </location>
</feature>
<dbReference type="Gene3D" id="3.30.70.330">
    <property type="match status" value="1"/>
</dbReference>
<feature type="region of interest" description="Disordered" evidence="1">
    <location>
        <begin position="182"/>
        <end position="215"/>
    </location>
</feature>
<reference evidence="3" key="2">
    <citation type="submission" date="2025-08" db="UniProtKB">
        <authorList>
            <consortium name="RefSeq"/>
        </authorList>
    </citation>
    <scope>IDENTIFICATION</scope>
    <source>
        <tissue evidence="3">Leaf</tissue>
    </source>
</reference>
<dbReference type="Proteomes" id="UP000694864">
    <property type="component" value="Chromosome 19"/>
</dbReference>
<evidence type="ECO:0000256" key="1">
    <source>
        <dbReference type="SAM" id="MobiDB-lite"/>
    </source>
</evidence>
<dbReference type="PANTHER" id="PTHR34568">
    <property type="entry name" value="RRM DOMAIN-CONTAINING PROTEIN"/>
    <property type="match status" value="1"/>
</dbReference>
<feature type="compositionally biased region" description="Low complexity" evidence="1">
    <location>
        <begin position="184"/>
        <end position="197"/>
    </location>
</feature>
<feature type="compositionally biased region" description="Basic and acidic residues" evidence="1">
    <location>
        <begin position="206"/>
        <end position="215"/>
    </location>
</feature>
<evidence type="ECO:0000313" key="2">
    <source>
        <dbReference type="Proteomes" id="UP000694864"/>
    </source>
</evidence>
<protein>
    <submittedName>
        <fullName evidence="3">Uncharacterized protein LOC104766250 isoform X1</fullName>
    </submittedName>
</protein>
<feature type="compositionally biased region" description="Low complexity" evidence="1">
    <location>
        <begin position="318"/>
        <end position="328"/>
    </location>
</feature>
<accession>A0ABM0XN60</accession>
<reference evidence="2" key="1">
    <citation type="journal article" date="2014" name="Nat. Commun.">
        <title>The emerging biofuel crop Camelina sativa retains a highly undifferentiated hexaploid genome structure.</title>
        <authorList>
            <person name="Kagale S."/>
            <person name="Koh C."/>
            <person name="Nixon J."/>
            <person name="Bollina V."/>
            <person name="Clarke W.E."/>
            <person name="Tuteja R."/>
            <person name="Spillane C."/>
            <person name="Robinson S.J."/>
            <person name="Links M.G."/>
            <person name="Clarke C."/>
            <person name="Higgins E.E."/>
            <person name="Huebert T."/>
            <person name="Sharpe A.G."/>
            <person name="Parkin I.A."/>
        </authorList>
    </citation>
    <scope>NUCLEOTIDE SEQUENCE [LARGE SCALE GENOMIC DNA]</scope>
    <source>
        <strain evidence="2">cv. DH55</strain>
    </source>
</reference>
<gene>
    <name evidence="3" type="primary">LOC104766250</name>
</gene>
<dbReference type="InterPro" id="IPR035979">
    <property type="entry name" value="RBD_domain_sf"/>
</dbReference>
<name>A0ABM0XN60_CAMSA</name>
<sequence length="811" mass="88018">MAIGRLLSPKLTPHLNNRGLIPLTRRWLSSSLEDGRKYDRLSDSKASTNKDIGQTGMRWYSFGGLLTNLKQKILGNVNSMDKTSGEDSLKSSVVSSSDVTATKVVTLQNVAENRNCITSSVKEESSVFEVGSQDASQSVVAENSTCIASRINEDSSVSQMGSQHAAQSVAAENKTCIASRINEESSSVSEVGSRDVSQSVAVMETSGKRESLSVNKESLDSIDRVDGLEFAQEKVLSGIQPERVDPSEELSSKDVASGFFSKEVSESLTSSGENMGNLQPEKGQSDQAKPPSDSLSNLFVNTDPYKEVKLPLRFEALSNSNSSQSTRESCSDAGDQHGLFGEMLSDPVQKIKIISKENDKDILSDAPQAPGSLVSILSRGGIHGQSGDLAATRERKSIFSFESPRKTTAPLAVSSMDKLMDSLNLPADNGTGADTNSLHSNGREEISVYKGNPATQNGYAVEEEESKGETLVVENQSLCSQATLAATTTNPKVTEKSLFALPAGKHSPNKVLLRFLKKSCNKNDIVEVFSKFGAILDVQEIPSFGGCIYKDALLTFETNSAVKEALKKGSVAVKSNSAVVEATCQEDMVETICIPDLIGDPDVPIALVKEPARTVKIHPLTHDFSSNQIKEALRFCRSNISKFILGSSRTDAFVEFETEDGKERALAEHSISICNTQLFISRIDIPRTTVARISNLSESAGRNVRALCSPYGQIKLVYMKGYDIADVHFDVSEWPNMLTILNSLNGTEIDGNKLVVRAAKTVIPPEILRVLWKDPKEKRFVKSVIRNLVREIEQPIDATSCHTLTADLLLL</sequence>
<proteinExistence type="predicted"/>
<feature type="region of interest" description="Disordered" evidence="1">
    <location>
        <begin position="318"/>
        <end position="340"/>
    </location>
</feature>
<organism evidence="2 3">
    <name type="scientific">Camelina sativa</name>
    <name type="common">False flax</name>
    <name type="synonym">Myagrum sativum</name>
    <dbReference type="NCBI Taxonomy" id="90675"/>
    <lineage>
        <taxon>Eukaryota</taxon>
        <taxon>Viridiplantae</taxon>
        <taxon>Streptophyta</taxon>
        <taxon>Embryophyta</taxon>
        <taxon>Tracheophyta</taxon>
        <taxon>Spermatophyta</taxon>
        <taxon>Magnoliopsida</taxon>
        <taxon>eudicotyledons</taxon>
        <taxon>Gunneridae</taxon>
        <taxon>Pentapetalae</taxon>
        <taxon>rosids</taxon>
        <taxon>malvids</taxon>
        <taxon>Brassicales</taxon>
        <taxon>Brassicaceae</taxon>
        <taxon>Camelineae</taxon>
        <taxon>Camelina</taxon>
    </lineage>
</organism>
<dbReference type="RefSeq" id="XP_010488393.1">
    <property type="nucleotide sequence ID" value="XM_010490091.2"/>
</dbReference>
<evidence type="ECO:0000313" key="3">
    <source>
        <dbReference type="RefSeq" id="XP_010488393.1"/>
    </source>
</evidence>
<dbReference type="CDD" id="cd00590">
    <property type="entry name" value="RRM_SF"/>
    <property type="match status" value="1"/>
</dbReference>
<feature type="region of interest" description="Disordered" evidence="1">
    <location>
        <begin position="264"/>
        <end position="299"/>
    </location>
</feature>
<dbReference type="InterPro" id="IPR058942">
    <property type="entry name" value="AT3G52170-like"/>
</dbReference>